<evidence type="ECO:0000256" key="5">
    <source>
        <dbReference type="ARBA" id="ARBA00022840"/>
    </source>
</evidence>
<evidence type="ECO:0000256" key="4">
    <source>
        <dbReference type="ARBA" id="ARBA00022741"/>
    </source>
</evidence>
<evidence type="ECO:0000256" key="9">
    <source>
        <dbReference type="ARBA" id="ARBA00049985"/>
    </source>
</evidence>
<keyword evidence="8" id="KW-0046">Antibiotic resistance</keyword>
<evidence type="ECO:0000256" key="7">
    <source>
        <dbReference type="ARBA" id="ARBA00023136"/>
    </source>
</evidence>
<dbReference type="InterPro" id="IPR005894">
    <property type="entry name" value="DrrA"/>
</dbReference>
<dbReference type="Pfam" id="PF00005">
    <property type="entry name" value="ABC_tran"/>
    <property type="match status" value="1"/>
</dbReference>
<keyword evidence="6" id="KW-1278">Translocase</keyword>
<dbReference type="SMART" id="SM00382">
    <property type="entry name" value="AAA"/>
    <property type="match status" value="1"/>
</dbReference>
<reference evidence="11 12" key="1">
    <citation type="submission" date="2020-08" db="EMBL/GenBank/DDBJ databases">
        <title>Genomic Encyclopedia of Archaeal and Bacterial Type Strains, Phase II (KMG-II): from individual species to whole genera.</title>
        <authorList>
            <person name="Goeker M."/>
        </authorList>
    </citation>
    <scope>NUCLEOTIDE SEQUENCE [LARGE SCALE GENOMIC DNA]</scope>
    <source>
        <strain evidence="11 12">DSM 43850</strain>
    </source>
</reference>
<protein>
    <submittedName>
        <fullName evidence="11">Oleandomycin transport system ATP-binding protein</fullName>
    </submittedName>
</protein>
<comment type="similarity">
    <text evidence="9">Belongs to the ABC transporter superfamily. Drug exporter-1 (DrugE1) (TC 3.A.1.105) family.</text>
</comment>
<keyword evidence="5 11" id="KW-0067">ATP-binding</keyword>
<keyword evidence="4" id="KW-0547">Nucleotide-binding</keyword>
<evidence type="ECO:0000256" key="8">
    <source>
        <dbReference type="ARBA" id="ARBA00023251"/>
    </source>
</evidence>
<dbReference type="GO" id="GO:0005524">
    <property type="term" value="F:ATP binding"/>
    <property type="evidence" value="ECO:0007669"/>
    <property type="project" value="UniProtKB-KW"/>
</dbReference>
<accession>A0ABR6B7U6</accession>
<evidence type="ECO:0000259" key="10">
    <source>
        <dbReference type="PROSITE" id="PS50893"/>
    </source>
</evidence>
<dbReference type="PROSITE" id="PS50893">
    <property type="entry name" value="ABC_TRANSPORTER_2"/>
    <property type="match status" value="1"/>
</dbReference>
<dbReference type="PANTHER" id="PTHR42711:SF19">
    <property type="entry name" value="DOXORUBICIN RESISTANCE ATP-BINDING PROTEIN DRRA"/>
    <property type="match status" value="1"/>
</dbReference>
<feature type="domain" description="ABC transporter" evidence="10">
    <location>
        <begin position="2"/>
        <end position="232"/>
    </location>
</feature>
<dbReference type="Gene3D" id="3.40.50.300">
    <property type="entry name" value="P-loop containing nucleotide triphosphate hydrolases"/>
    <property type="match status" value="1"/>
</dbReference>
<keyword evidence="7" id="KW-0472">Membrane</keyword>
<dbReference type="InterPro" id="IPR017871">
    <property type="entry name" value="ABC_transporter-like_CS"/>
</dbReference>
<keyword evidence="3" id="KW-1003">Cell membrane</keyword>
<dbReference type="NCBIfam" id="TIGR01188">
    <property type="entry name" value="drrA"/>
    <property type="match status" value="1"/>
</dbReference>
<dbReference type="InterPro" id="IPR027417">
    <property type="entry name" value="P-loop_NTPase"/>
</dbReference>
<dbReference type="RefSeq" id="WP_025359416.1">
    <property type="nucleotide sequence ID" value="NZ_BAAABQ010000010.1"/>
</dbReference>
<keyword evidence="12" id="KW-1185">Reference proteome</keyword>
<organism evidence="11 12">
    <name type="scientific">Kutzneria viridogrisea</name>
    <dbReference type="NCBI Taxonomy" id="47990"/>
    <lineage>
        <taxon>Bacteria</taxon>
        <taxon>Bacillati</taxon>
        <taxon>Actinomycetota</taxon>
        <taxon>Actinomycetes</taxon>
        <taxon>Pseudonocardiales</taxon>
        <taxon>Pseudonocardiaceae</taxon>
        <taxon>Kutzneria</taxon>
    </lineage>
</organism>
<dbReference type="PANTHER" id="PTHR42711">
    <property type="entry name" value="ABC TRANSPORTER ATP-BINDING PROTEIN"/>
    <property type="match status" value="1"/>
</dbReference>
<name>A0ABR6B7U6_9PSEU</name>
<comment type="caution">
    <text evidence="11">The sequence shown here is derived from an EMBL/GenBank/DDBJ whole genome shotgun (WGS) entry which is preliminary data.</text>
</comment>
<evidence type="ECO:0000256" key="6">
    <source>
        <dbReference type="ARBA" id="ARBA00022967"/>
    </source>
</evidence>
<keyword evidence="2" id="KW-0813">Transport</keyword>
<dbReference type="Proteomes" id="UP000517916">
    <property type="component" value="Unassembled WGS sequence"/>
</dbReference>
<proteinExistence type="inferred from homology"/>
<dbReference type="InterPro" id="IPR050763">
    <property type="entry name" value="ABC_transporter_ATP-binding"/>
</dbReference>
<dbReference type="InterPro" id="IPR003593">
    <property type="entry name" value="AAA+_ATPase"/>
</dbReference>
<evidence type="ECO:0000313" key="12">
    <source>
        <dbReference type="Proteomes" id="UP000517916"/>
    </source>
</evidence>
<dbReference type="PROSITE" id="PS00211">
    <property type="entry name" value="ABC_TRANSPORTER_1"/>
    <property type="match status" value="1"/>
</dbReference>
<dbReference type="InterPro" id="IPR003439">
    <property type="entry name" value="ABC_transporter-like_ATP-bd"/>
</dbReference>
<dbReference type="EMBL" id="JACJID010000001">
    <property type="protein sequence ID" value="MBA8922937.1"/>
    <property type="molecule type" value="Genomic_DNA"/>
</dbReference>
<evidence type="ECO:0000313" key="11">
    <source>
        <dbReference type="EMBL" id="MBA8922937.1"/>
    </source>
</evidence>
<sequence length="311" mass="32778">MIRSEGLVKRFGAATAVNGVDLEVPTGTVLGLLGPNGAGKTTTVRMLTTLVRPDGGRASVHGFDVVREPHQVRSLIGLTGQYATVDEGISGRENLYLIGRLLDLSRKGARQRAEQLLERFDLVAAGGRQVRTYSGGMRRRLDLAASLVGEPAVLFLDEPTTGLDPRSRNGLWDEVRALVANGATVLLTTQYMEEAEALADRVVVIDGGRVVAAGFTEELRARVGGQVLHVRPARVHDVPSVARVLAYAGLGVAAVDAGDELVRLPVSGPDALTTAVSALGRSGLSIASVDTRVPSLDEVFLTLTGTERSGS</sequence>
<dbReference type="SUPFAM" id="SSF52540">
    <property type="entry name" value="P-loop containing nucleoside triphosphate hydrolases"/>
    <property type="match status" value="1"/>
</dbReference>
<evidence type="ECO:0000256" key="2">
    <source>
        <dbReference type="ARBA" id="ARBA00022448"/>
    </source>
</evidence>
<evidence type="ECO:0000256" key="3">
    <source>
        <dbReference type="ARBA" id="ARBA00022475"/>
    </source>
</evidence>
<gene>
    <name evidence="11" type="ORF">BC739_000134</name>
</gene>
<comment type="subcellular location">
    <subcellularLocation>
        <location evidence="1">Cell membrane</location>
        <topology evidence="1">Peripheral membrane protein</topology>
        <orientation evidence="1">Cytoplasmic side</orientation>
    </subcellularLocation>
</comment>
<evidence type="ECO:0000256" key="1">
    <source>
        <dbReference type="ARBA" id="ARBA00004413"/>
    </source>
</evidence>